<dbReference type="GO" id="GO:0003677">
    <property type="term" value="F:DNA binding"/>
    <property type="evidence" value="ECO:0007669"/>
    <property type="project" value="UniProtKB-KW"/>
</dbReference>
<dbReference type="InterPro" id="IPR004875">
    <property type="entry name" value="DDE_SF_endonuclease_dom"/>
</dbReference>
<evidence type="ECO:0000313" key="5">
    <source>
        <dbReference type="EMBL" id="GBM80381.1"/>
    </source>
</evidence>
<dbReference type="Pfam" id="PF03221">
    <property type="entry name" value="HTH_Tnp_Tc5"/>
    <property type="match status" value="1"/>
</dbReference>
<dbReference type="AlphaFoldDB" id="A0A4Y2IRA1"/>
<accession>A0A4Y2IRA1</accession>
<feature type="domain" description="HTH CENPB-type" evidence="4">
    <location>
        <begin position="27"/>
        <end position="57"/>
    </location>
</feature>
<name>A0A4Y2IRA1_ARAVE</name>
<dbReference type="GO" id="GO:0005634">
    <property type="term" value="C:nucleus"/>
    <property type="evidence" value="ECO:0007669"/>
    <property type="project" value="UniProtKB-SubCell"/>
</dbReference>
<feature type="domain" description="DDE-1" evidence="3">
    <location>
        <begin position="123"/>
        <end position="178"/>
    </location>
</feature>
<dbReference type="PANTHER" id="PTHR19303:SF73">
    <property type="entry name" value="PROTEIN PDC2"/>
    <property type="match status" value="1"/>
</dbReference>
<reference evidence="5 6" key="1">
    <citation type="journal article" date="2019" name="Sci. Rep.">
        <title>Orb-weaving spider Araneus ventricosus genome elucidates the spidroin gene catalogue.</title>
        <authorList>
            <person name="Kono N."/>
            <person name="Nakamura H."/>
            <person name="Ohtoshi R."/>
            <person name="Moran D.A.P."/>
            <person name="Shinohara A."/>
            <person name="Yoshida Y."/>
            <person name="Fujiwara M."/>
            <person name="Mori M."/>
            <person name="Tomita M."/>
            <person name="Arakawa K."/>
        </authorList>
    </citation>
    <scope>NUCLEOTIDE SEQUENCE [LARGE SCALE GENOMIC DNA]</scope>
</reference>
<evidence type="ECO:0000259" key="4">
    <source>
        <dbReference type="Pfam" id="PF03221"/>
    </source>
</evidence>
<dbReference type="InterPro" id="IPR050863">
    <property type="entry name" value="CenT-Element_Derived"/>
</dbReference>
<evidence type="ECO:0000256" key="2">
    <source>
        <dbReference type="ARBA" id="ARBA00023125"/>
    </source>
</evidence>
<organism evidence="5 6">
    <name type="scientific">Araneus ventricosus</name>
    <name type="common">Orbweaver spider</name>
    <name type="synonym">Epeira ventricosa</name>
    <dbReference type="NCBI Taxonomy" id="182803"/>
    <lineage>
        <taxon>Eukaryota</taxon>
        <taxon>Metazoa</taxon>
        <taxon>Ecdysozoa</taxon>
        <taxon>Arthropoda</taxon>
        <taxon>Chelicerata</taxon>
        <taxon>Arachnida</taxon>
        <taxon>Araneae</taxon>
        <taxon>Araneomorphae</taxon>
        <taxon>Entelegynae</taxon>
        <taxon>Araneoidea</taxon>
        <taxon>Araneidae</taxon>
        <taxon>Araneus</taxon>
    </lineage>
</organism>
<dbReference type="EMBL" id="BGPR01002879">
    <property type="protein sequence ID" value="GBM80381.1"/>
    <property type="molecule type" value="Genomic_DNA"/>
</dbReference>
<dbReference type="Pfam" id="PF03184">
    <property type="entry name" value="DDE_1"/>
    <property type="match status" value="1"/>
</dbReference>
<comment type="subcellular location">
    <subcellularLocation>
        <location evidence="1">Nucleus</location>
    </subcellularLocation>
</comment>
<keyword evidence="6" id="KW-1185">Reference proteome</keyword>
<proteinExistence type="predicted"/>
<dbReference type="Gene3D" id="1.10.10.60">
    <property type="entry name" value="Homeodomain-like"/>
    <property type="match status" value="1"/>
</dbReference>
<dbReference type="OrthoDB" id="6430169at2759"/>
<dbReference type="PANTHER" id="PTHR19303">
    <property type="entry name" value="TRANSPOSON"/>
    <property type="match status" value="1"/>
</dbReference>
<evidence type="ECO:0000256" key="1">
    <source>
        <dbReference type="ARBA" id="ARBA00004123"/>
    </source>
</evidence>
<gene>
    <name evidence="5" type="primary">Tigd4_266</name>
    <name evidence="5" type="ORF">AVEN_77635_1</name>
</gene>
<dbReference type="InterPro" id="IPR006600">
    <property type="entry name" value="HTH_CenpB_DNA-bd_dom"/>
</dbReference>
<evidence type="ECO:0000259" key="3">
    <source>
        <dbReference type="Pfam" id="PF03184"/>
    </source>
</evidence>
<evidence type="ECO:0000313" key="6">
    <source>
        <dbReference type="Proteomes" id="UP000499080"/>
    </source>
</evidence>
<protein>
    <submittedName>
        <fullName evidence="5">Tigger transposable element-derived protein 4</fullName>
    </submittedName>
</protein>
<dbReference type="SUPFAM" id="SSF46689">
    <property type="entry name" value="Homeodomain-like"/>
    <property type="match status" value="1"/>
</dbReference>
<keyword evidence="2" id="KW-0238">DNA-binding</keyword>
<comment type="caution">
    <text evidence="5">The sequence shown here is derived from an EMBL/GenBank/DDBJ whole genome shotgun (WGS) entry which is preliminary data.</text>
</comment>
<dbReference type="Proteomes" id="UP000499080">
    <property type="component" value="Unassembled WGS sequence"/>
</dbReference>
<dbReference type="InterPro" id="IPR009057">
    <property type="entry name" value="Homeodomain-like_sf"/>
</dbReference>
<sequence>MSLCVCVCEHDNSKTIRDTGMKFEKSLEFSNELGESNFVASNGWLQRFNSRHSPSFKKLCGETADFDSSSVKEWKDVVLRDILERYESANVFNVDECGLFYRTLPDRTLCFKGEKCVGGKKSKERLTVLLATNMDGSEKVIPLVIGKFLKPRCMKNCKSLPLFYAANSKAWMTADIWEKKRLGDGI</sequence>